<dbReference type="InterPro" id="IPR035681">
    <property type="entry name" value="ComA-like_MBL"/>
</dbReference>
<dbReference type="AlphaFoldDB" id="A0A1M6KTM2"/>
<keyword evidence="4" id="KW-1185">Reference proteome</keyword>
<dbReference type="Gene3D" id="3.60.15.10">
    <property type="entry name" value="Ribonuclease Z/Hydroxyacylglutathione hydrolase-like"/>
    <property type="match status" value="1"/>
</dbReference>
<dbReference type="RefSeq" id="WP_073009667.1">
    <property type="nucleotide sequence ID" value="NZ_FQZO01000006.1"/>
</dbReference>
<evidence type="ECO:0000259" key="2">
    <source>
        <dbReference type="SMART" id="SM00849"/>
    </source>
</evidence>
<dbReference type="InterPro" id="IPR052159">
    <property type="entry name" value="Competence_DNA_uptake"/>
</dbReference>
<dbReference type="STRING" id="1121298.SAMN05444401_3491"/>
<feature type="chain" id="PRO_5039244618" evidence="1">
    <location>
        <begin position="23"/>
        <end position="281"/>
    </location>
</feature>
<dbReference type="Proteomes" id="UP000184080">
    <property type="component" value="Unassembled WGS sequence"/>
</dbReference>
<dbReference type="InterPro" id="IPR001279">
    <property type="entry name" value="Metallo-B-lactamas"/>
</dbReference>
<dbReference type="PANTHER" id="PTHR30619">
    <property type="entry name" value="DNA INTERNALIZATION/COMPETENCE PROTEIN COMEC/REC2"/>
    <property type="match status" value="1"/>
</dbReference>
<dbReference type="InterPro" id="IPR036866">
    <property type="entry name" value="RibonucZ/Hydroxyglut_hydro"/>
</dbReference>
<dbReference type="Pfam" id="PF00753">
    <property type="entry name" value="Lactamase_B"/>
    <property type="match status" value="1"/>
</dbReference>
<keyword evidence="1" id="KW-0732">Signal</keyword>
<dbReference type="PANTHER" id="PTHR30619:SF7">
    <property type="entry name" value="BETA-LACTAMASE DOMAIN PROTEIN"/>
    <property type="match status" value="1"/>
</dbReference>
<evidence type="ECO:0000256" key="1">
    <source>
        <dbReference type="SAM" id="SignalP"/>
    </source>
</evidence>
<dbReference type="SMART" id="SM00849">
    <property type="entry name" value="Lactamase_B"/>
    <property type="match status" value="1"/>
</dbReference>
<gene>
    <name evidence="3" type="ORF">SAMN05444401_3491</name>
</gene>
<dbReference type="EMBL" id="FQZO01000006">
    <property type="protein sequence ID" value="SHJ62263.1"/>
    <property type="molecule type" value="Genomic_DNA"/>
</dbReference>
<organism evidence="3 4">
    <name type="scientific">Clostridium amylolyticum</name>
    <dbReference type="NCBI Taxonomy" id="1121298"/>
    <lineage>
        <taxon>Bacteria</taxon>
        <taxon>Bacillati</taxon>
        <taxon>Bacillota</taxon>
        <taxon>Clostridia</taxon>
        <taxon>Eubacteriales</taxon>
        <taxon>Clostridiaceae</taxon>
        <taxon>Clostridium</taxon>
    </lineage>
</organism>
<dbReference type="OrthoDB" id="9761531at2"/>
<proteinExistence type="predicted"/>
<reference evidence="3 4" key="1">
    <citation type="submission" date="2016-11" db="EMBL/GenBank/DDBJ databases">
        <authorList>
            <person name="Jaros S."/>
            <person name="Januszkiewicz K."/>
            <person name="Wedrychowicz H."/>
        </authorList>
    </citation>
    <scope>NUCLEOTIDE SEQUENCE [LARGE SCALE GENOMIC DNA]</scope>
    <source>
        <strain evidence="3 4">DSM 21864</strain>
    </source>
</reference>
<name>A0A1M6KTM2_9CLOT</name>
<accession>A0A1M6KTM2</accession>
<protein>
    <submittedName>
        <fullName evidence="3">Competence protein ComEC</fullName>
    </submittedName>
</protein>
<dbReference type="CDD" id="cd07731">
    <property type="entry name" value="ComA-like_MBL-fold"/>
    <property type="match status" value="1"/>
</dbReference>
<evidence type="ECO:0000313" key="3">
    <source>
        <dbReference type="EMBL" id="SHJ62263.1"/>
    </source>
</evidence>
<sequence length="281" mass="31908">MKIIKRLFHIMLCILIMLQTSCYPSNKKNSNSQILNVYFINVGQGDSILIQYKDINMLIDAGPSYNSKKLVSFLKAHNVKKLDYVIATHPHEDHIGSMDSIIKKFKILKFYAPKVVTDTTTFKSMITELKKKNLKINVAKHGVIINFDNFTSLEFLSPIKDNYQNLNNYSTVVLLKHRDTSFLFTGDAEKLIEMELLSNNVNVRADVIKVSHHGSNTSTSGDFIDKVKAKFAVISCGLGNDFGHPHEQVLKTLRSRDIICYRTDTHGNLLLQSDGKNISRR</sequence>
<dbReference type="SUPFAM" id="SSF56281">
    <property type="entry name" value="Metallo-hydrolase/oxidoreductase"/>
    <property type="match status" value="1"/>
</dbReference>
<evidence type="ECO:0000313" key="4">
    <source>
        <dbReference type="Proteomes" id="UP000184080"/>
    </source>
</evidence>
<feature type="domain" description="Metallo-beta-lactamase" evidence="2">
    <location>
        <begin position="44"/>
        <end position="238"/>
    </location>
</feature>
<feature type="signal peptide" evidence="1">
    <location>
        <begin position="1"/>
        <end position="22"/>
    </location>
</feature>